<evidence type="ECO:0000256" key="5">
    <source>
        <dbReference type="ARBA" id="ARBA00022946"/>
    </source>
</evidence>
<keyword evidence="5" id="KW-0809">Transit peptide</keyword>
<dbReference type="RefSeq" id="WP_081171382.1">
    <property type="nucleotide sequence ID" value="NZ_LWBP01000254.1"/>
</dbReference>
<evidence type="ECO:0000256" key="1">
    <source>
        <dbReference type="ARBA" id="ARBA00005272"/>
    </source>
</evidence>
<evidence type="ECO:0000259" key="10">
    <source>
        <dbReference type="Pfam" id="PF07992"/>
    </source>
</evidence>
<keyword evidence="9" id="KW-0472">Membrane</keyword>
<dbReference type="Pfam" id="PF07992">
    <property type="entry name" value="Pyr_redox_2"/>
    <property type="match status" value="1"/>
</dbReference>
<name>A0A1V9EIB2_9BACT</name>
<keyword evidence="13" id="KW-1185">Reference proteome</keyword>
<feature type="domain" description="External alternative NADH-ubiquinone oxidoreductase-like C-terminal" evidence="11">
    <location>
        <begin position="351"/>
        <end position="406"/>
    </location>
</feature>
<dbReference type="InterPro" id="IPR045024">
    <property type="entry name" value="NDH-2"/>
</dbReference>
<evidence type="ECO:0000256" key="6">
    <source>
        <dbReference type="ARBA" id="ARBA00023002"/>
    </source>
</evidence>
<evidence type="ECO:0000256" key="8">
    <source>
        <dbReference type="ARBA" id="ARBA00047599"/>
    </source>
</evidence>
<dbReference type="STRING" id="550983.A4R26_09365"/>
<dbReference type="InterPro" id="IPR036188">
    <property type="entry name" value="FAD/NAD-bd_sf"/>
</dbReference>
<protein>
    <recommendedName>
        <fullName evidence="2">NADH:ubiquinone reductase (non-electrogenic)</fullName>
        <ecNumber evidence="2">1.6.5.9</ecNumber>
    </recommendedName>
</protein>
<dbReference type="InterPro" id="IPR054585">
    <property type="entry name" value="NDH2-like_C"/>
</dbReference>
<dbReference type="PANTHER" id="PTHR43706:SF47">
    <property type="entry name" value="EXTERNAL NADH-UBIQUINONE OXIDOREDUCTASE 1, MITOCHONDRIAL-RELATED"/>
    <property type="match status" value="1"/>
</dbReference>
<organism evidence="12 13">
    <name type="scientific">Niastella populi</name>
    <dbReference type="NCBI Taxonomy" id="550983"/>
    <lineage>
        <taxon>Bacteria</taxon>
        <taxon>Pseudomonadati</taxon>
        <taxon>Bacteroidota</taxon>
        <taxon>Chitinophagia</taxon>
        <taxon>Chitinophagales</taxon>
        <taxon>Chitinophagaceae</taxon>
        <taxon>Niastella</taxon>
    </lineage>
</organism>
<evidence type="ECO:0000256" key="7">
    <source>
        <dbReference type="ARBA" id="ARBA00023027"/>
    </source>
</evidence>
<dbReference type="EMBL" id="LWBP01000254">
    <property type="protein sequence ID" value="OQP45694.1"/>
    <property type="molecule type" value="Genomic_DNA"/>
</dbReference>
<dbReference type="Proteomes" id="UP000192276">
    <property type="component" value="Unassembled WGS sequence"/>
</dbReference>
<dbReference type="PANTHER" id="PTHR43706">
    <property type="entry name" value="NADH DEHYDROGENASE"/>
    <property type="match status" value="1"/>
</dbReference>
<dbReference type="Pfam" id="PF22366">
    <property type="entry name" value="NDH2_C"/>
    <property type="match status" value="1"/>
</dbReference>
<keyword evidence="9" id="KW-0812">Transmembrane</keyword>
<sequence length="439" mass="49528">MEQPVKRVVIVGGGFAGINLIKKLSKDSRFHITLVDKNNYHFFPPLLYQVATAFIEPSNISYPFRRLFQEKHNLRFHMGSLKKVNPDTNTIETDTGTVKYDYLVLAMGTETNYFGMEKVKENSLPMKTIDDALNLRNHLLLNMEEAVHTDDMKEKEKHLNIVIAGGGPTGVELAGMLAELGRNIALKEYPEIKDLRSHLYLIDAGKVLLGTMSEKSQREATRVLQNLGVKIITNTAVKDYRDDTVYLSDGRTIPTNVLIWASGVTGREVPGLPATAITRGRRIIVNEFNKVQDTANIYALGDISYQTSDKNFPNGHPQLAQVAIQHGDHLAANLIKEADNKPMEAFSYNDKGSMAIIAKYKAVVDLPKLFFKGFGAWFIWLFIHIIPLIGFRNKVKLAFSWFWSFMTNDPTLRLIIRPRKEDVIDAKPHGEKVVEKLTS</sequence>
<evidence type="ECO:0000313" key="12">
    <source>
        <dbReference type="EMBL" id="OQP45694.1"/>
    </source>
</evidence>
<keyword evidence="3" id="KW-0285">Flavoprotein</keyword>
<comment type="caution">
    <text evidence="12">The sequence shown here is derived from an EMBL/GenBank/DDBJ whole genome shotgun (WGS) entry which is preliminary data.</text>
</comment>
<dbReference type="PRINTS" id="PR00411">
    <property type="entry name" value="PNDRDTASEI"/>
</dbReference>
<evidence type="ECO:0000256" key="3">
    <source>
        <dbReference type="ARBA" id="ARBA00022630"/>
    </source>
</evidence>
<keyword evidence="7" id="KW-0520">NAD</keyword>
<evidence type="ECO:0000256" key="9">
    <source>
        <dbReference type="SAM" id="Phobius"/>
    </source>
</evidence>
<evidence type="ECO:0000256" key="4">
    <source>
        <dbReference type="ARBA" id="ARBA00022827"/>
    </source>
</evidence>
<dbReference type="SUPFAM" id="SSF51905">
    <property type="entry name" value="FAD/NAD(P)-binding domain"/>
    <property type="match status" value="2"/>
</dbReference>
<feature type="domain" description="FAD/NAD(P)-binding" evidence="10">
    <location>
        <begin position="7"/>
        <end position="327"/>
    </location>
</feature>
<evidence type="ECO:0000313" key="13">
    <source>
        <dbReference type="Proteomes" id="UP000192276"/>
    </source>
</evidence>
<dbReference type="InterPro" id="IPR023753">
    <property type="entry name" value="FAD/NAD-binding_dom"/>
</dbReference>
<comment type="catalytic activity">
    <reaction evidence="8">
        <text>a quinone + NADH + H(+) = a quinol + NAD(+)</text>
        <dbReference type="Rhea" id="RHEA:46160"/>
        <dbReference type="ChEBI" id="CHEBI:15378"/>
        <dbReference type="ChEBI" id="CHEBI:24646"/>
        <dbReference type="ChEBI" id="CHEBI:57540"/>
        <dbReference type="ChEBI" id="CHEBI:57945"/>
        <dbReference type="ChEBI" id="CHEBI:132124"/>
        <dbReference type="EC" id="1.6.5.9"/>
    </reaction>
</comment>
<evidence type="ECO:0000256" key="2">
    <source>
        <dbReference type="ARBA" id="ARBA00012637"/>
    </source>
</evidence>
<reference evidence="13" key="1">
    <citation type="submission" date="2016-04" db="EMBL/GenBank/DDBJ databases">
        <authorList>
            <person name="Chen L."/>
            <person name="Zhuang W."/>
            <person name="Wang G."/>
        </authorList>
    </citation>
    <scope>NUCLEOTIDE SEQUENCE [LARGE SCALE GENOMIC DNA]</scope>
    <source>
        <strain evidence="13">208</strain>
    </source>
</reference>
<dbReference type="OrthoDB" id="9781621at2"/>
<keyword evidence="6" id="KW-0560">Oxidoreductase</keyword>
<comment type="similarity">
    <text evidence="1">Belongs to the NADH dehydrogenase family.</text>
</comment>
<accession>A0A1V9EIB2</accession>
<dbReference type="PRINTS" id="PR00368">
    <property type="entry name" value="FADPNR"/>
</dbReference>
<dbReference type="EC" id="1.6.5.9" evidence="2"/>
<gene>
    <name evidence="12" type="ORF">A4R26_09365</name>
</gene>
<feature type="transmembrane region" description="Helical" evidence="9">
    <location>
        <begin position="369"/>
        <end position="391"/>
    </location>
</feature>
<dbReference type="AlphaFoldDB" id="A0A1V9EIB2"/>
<dbReference type="Gene3D" id="3.50.50.100">
    <property type="match status" value="1"/>
</dbReference>
<dbReference type="GO" id="GO:0050136">
    <property type="term" value="F:NADH dehydrogenase (quinone) (non-electrogenic) activity"/>
    <property type="evidence" value="ECO:0007669"/>
    <property type="project" value="UniProtKB-EC"/>
</dbReference>
<evidence type="ECO:0000259" key="11">
    <source>
        <dbReference type="Pfam" id="PF22366"/>
    </source>
</evidence>
<keyword evidence="9" id="KW-1133">Transmembrane helix</keyword>
<keyword evidence="4" id="KW-0274">FAD</keyword>
<proteinExistence type="inferred from homology"/>